<sequence length="154" mass="16858">MERIQYFILILVVFLYDGSQGVVQVQIVGFALPSAGAGALAYHAPALEAAVNECNRMYAGVLNLSLAFITGDPAKVTTNEEFTDLVPNWDSAQRRFGNSANFGPVLDQSGFRDRLSLDEKTTTQKEAKKVLVATLFTRPFCQGLFYQGDSIIIS</sequence>
<feature type="signal peptide" evidence="1">
    <location>
        <begin position="1"/>
        <end position="21"/>
    </location>
</feature>
<keyword evidence="3" id="KW-1185">Reference proteome</keyword>
<protein>
    <submittedName>
        <fullName evidence="2">Uncharacterized protein</fullName>
    </submittedName>
</protein>
<name>A0A1W0WUM4_HYPEX</name>
<feature type="chain" id="PRO_5013048681" evidence="1">
    <location>
        <begin position="22"/>
        <end position="154"/>
    </location>
</feature>
<dbReference type="EMBL" id="MTYJ01000044">
    <property type="protein sequence ID" value="OQV18902.1"/>
    <property type="molecule type" value="Genomic_DNA"/>
</dbReference>
<gene>
    <name evidence="2" type="ORF">BV898_06964</name>
</gene>
<dbReference type="AlphaFoldDB" id="A0A1W0WUM4"/>
<proteinExistence type="predicted"/>
<evidence type="ECO:0000313" key="3">
    <source>
        <dbReference type="Proteomes" id="UP000192578"/>
    </source>
</evidence>
<evidence type="ECO:0000313" key="2">
    <source>
        <dbReference type="EMBL" id="OQV18902.1"/>
    </source>
</evidence>
<keyword evidence="1" id="KW-0732">Signal</keyword>
<evidence type="ECO:0000256" key="1">
    <source>
        <dbReference type="SAM" id="SignalP"/>
    </source>
</evidence>
<accession>A0A1W0WUM4</accession>
<dbReference type="Proteomes" id="UP000192578">
    <property type="component" value="Unassembled WGS sequence"/>
</dbReference>
<comment type="caution">
    <text evidence="2">The sequence shown here is derived from an EMBL/GenBank/DDBJ whole genome shotgun (WGS) entry which is preliminary data.</text>
</comment>
<organism evidence="2 3">
    <name type="scientific">Hypsibius exemplaris</name>
    <name type="common">Freshwater tardigrade</name>
    <dbReference type="NCBI Taxonomy" id="2072580"/>
    <lineage>
        <taxon>Eukaryota</taxon>
        <taxon>Metazoa</taxon>
        <taxon>Ecdysozoa</taxon>
        <taxon>Tardigrada</taxon>
        <taxon>Eutardigrada</taxon>
        <taxon>Parachela</taxon>
        <taxon>Hypsibioidea</taxon>
        <taxon>Hypsibiidae</taxon>
        <taxon>Hypsibius</taxon>
    </lineage>
</organism>
<reference evidence="3" key="1">
    <citation type="submission" date="2017-01" db="EMBL/GenBank/DDBJ databases">
        <title>Comparative genomics of anhydrobiosis in the tardigrade Hypsibius dujardini.</title>
        <authorList>
            <person name="Yoshida Y."/>
            <person name="Koutsovoulos G."/>
            <person name="Laetsch D."/>
            <person name="Stevens L."/>
            <person name="Kumar S."/>
            <person name="Horikawa D."/>
            <person name="Ishino K."/>
            <person name="Komine S."/>
            <person name="Tomita M."/>
            <person name="Blaxter M."/>
            <person name="Arakawa K."/>
        </authorList>
    </citation>
    <scope>NUCLEOTIDE SEQUENCE [LARGE SCALE GENOMIC DNA]</scope>
    <source>
        <strain evidence="3">Z151</strain>
    </source>
</reference>